<evidence type="ECO:0000256" key="2">
    <source>
        <dbReference type="ARBA" id="ARBA00022723"/>
    </source>
</evidence>
<evidence type="ECO:0000259" key="5">
    <source>
        <dbReference type="PROSITE" id="PS51462"/>
    </source>
</evidence>
<dbReference type="PANTHER" id="PTHR12629:SF0">
    <property type="entry name" value="DIPHOSPHOINOSITOL-POLYPHOSPHATE DIPHOSPHATASE"/>
    <property type="match status" value="1"/>
</dbReference>
<evidence type="ECO:0000313" key="6">
    <source>
        <dbReference type="EMBL" id="GJD94401.1"/>
    </source>
</evidence>
<keyword evidence="4" id="KW-0460">Magnesium</keyword>
<feature type="domain" description="Nudix hydrolase" evidence="5">
    <location>
        <begin position="18"/>
        <end position="151"/>
    </location>
</feature>
<protein>
    <recommendedName>
        <fullName evidence="5">Nudix hydrolase domain-containing protein</fullName>
    </recommendedName>
</protein>
<comment type="cofactor">
    <cofactor evidence="1">
        <name>Mg(2+)</name>
        <dbReference type="ChEBI" id="CHEBI:18420"/>
    </cofactor>
</comment>
<organism evidence="6 7">
    <name type="scientific">Methylobacterium iners</name>
    <dbReference type="NCBI Taxonomy" id="418707"/>
    <lineage>
        <taxon>Bacteria</taxon>
        <taxon>Pseudomonadati</taxon>
        <taxon>Pseudomonadota</taxon>
        <taxon>Alphaproteobacteria</taxon>
        <taxon>Hyphomicrobiales</taxon>
        <taxon>Methylobacteriaceae</taxon>
        <taxon>Methylobacterium</taxon>
    </lineage>
</organism>
<proteinExistence type="predicted"/>
<dbReference type="RefSeq" id="WP_238243576.1">
    <property type="nucleotide sequence ID" value="NZ_BPQP01000022.1"/>
</dbReference>
<reference evidence="6" key="2">
    <citation type="submission" date="2021-08" db="EMBL/GenBank/DDBJ databases">
        <authorList>
            <person name="Tani A."/>
            <person name="Ola A."/>
            <person name="Ogura Y."/>
            <person name="Katsura K."/>
            <person name="Hayashi T."/>
        </authorList>
    </citation>
    <scope>NUCLEOTIDE SEQUENCE</scope>
    <source>
        <strain evidence="6">DSM 19015</strain>
    </source>
</reference>
<dbReference type="PANTHER" id="PTHR12629">
    <property type="entry name" value="DIPHOSPHOINOSITOL POLYPHOSPHATE PHOSPHOHYDROLASE"/>
    <property type="match status" value="1"/>
</dbReference>
<evidence type="ECO:0000256" key="3">
    <source>
        <dbReference type="ARBA" id="ARBA00022801"/>
    </source>
</evidence>
<dbReference type="CDD" id="cd04666">
    <property type="entry name" value="NUDIX_DIPP2_like_Nudt4"/>
    <property type="match status" value="1"/>
</dbReference>
<dbReference type="EMBL" id="BPQP01000022">
    <property type="protein sequence ID" value="GJD94401.1"/>
    <property type="molecule type" value="Genomic_DNA"/>
</dbReference>
<reference evidence="6" key="1">
    <citation type="journal article" date="2021" name="Front. Microbiol.">
        <title>Comprehensive Comparative Genomics and Phenotyping of Methylobacterium Species.</title>
        <authorList>
            <person name="Alessa O."/>
            <person name="Ogura Y."/>
            <person name="Fujitani Y."/>
            <person name="Takami H."/>
            <person name="Hayashi T."/>
            <person name="Sahin N."/>
            <person name="Tani A."/>
        </authorList>
    </citation>
    <scope>NUCLEOTIDE SEQUENCE</scope>
    <source>
        <strain evidence="6">DSM 19015</strain>
    </source>
</reference>
<keyword evidence="2" id="KW-0479">Metal-binding</keyword>
<dbReference type="SUPFAM" id="SSF55811">
    <property type="entry name" value="Nudix"/>
    <property type="match status" value="1"/>
</dbReference>
<dbReference type="Gene3D" id="3.90.79.10">
    <property type="entry name" value="Nucleoside Triphosphate Pyrophosphohydrolase"/>
    <property type="match status" value="1"/>
</dbReference>
<comment type="caution">
    <text evidence="6">The sequence shown here is derived from an EMBL/GenBank/DDBJ whole genome shotgun (WGS) entry which is preliminary data.</text>
</comment>
<dbReference type="PROSITE" id="PS51462">
    <property type="entry name" value="NUDIX"/>
    <property type="match status" value="1"/>
</dbReference>
<name>A0ABQ4RUA3_9HYPH</name>
<dbReference type="Proteomes" id="UP001055125">
    <property type="component" value="Unassembled WGS sequence"/>
</dbReference>
<accession>A0ABQ4RUA3</accession>
<sequence>MGNPNEPPEGTLKKKLRSPRNQVAALPFRLDADGRPEILLVTSRETKRWIIPKGWPMRGRKDHRAAEQEAYEEAGLKGRVAKKAVGHYRYDKLLSDGSTVACSVEVYPMKVRQERKRWPEAAQRDRRWYAADEAASLVNESDLQQLLLAFGAKSHPAGEAGCETRSAGLRACKT</sequence>
<gene>
    <name evidence="6" type="ORF">OCOJLMKI_1603</name>
</gene>
<evidence type="ECO:0000313" key="7">
    <source>
        <dbReference type="Proteomes" id="UP001055125"/>
    </source>
</evidence>
<evidence type="ECO:0000256" key="4">
    <source>
        <dbReference type="ARBA" id="ARBA00022842"/>
    </source>
</evidence>
<dbReference type="InterPro" id="IPR047198">
    <property type="entry name" value="DDP-like_NUDIX"/>
</dbReference>
<evidence type="ECO:0000256" key="1">
    <source>
        <dbReference type="ARBA" id="ARBA00001946"/>
    </source>
</evidence>
<keyword evidence="3" id="KW-0378">Hydrolase</keyword>
<dbReference type="InterPro" id="IPR000086">
    <property type="entry name" value="NUDIX_hydrolase_dom"/>
</dbReference>
<keyword evidence="7" id="KW-1185">Reference proteome</keyword>
<dbReference type="InterPro" id="IPR015797">
    <property type="entry name" value="NUDIX_hydrolase-like_dom_sf"/>
</dbReference>